<dbReference type="Proteomes" id="UP001152300">
    <property type="component" value="Unassembled WGS sequence"/>
</dbReference>
<name>A0A9X0AHJ8_9HELO</name>
<dbReference type="AlphaFoldDB" id="A0A9X0AHJ8"/>
<proteinExistence type="predicted"/>
<evidence type="ECO:0000313" key="2">
    <source>
        <dbReference type="Proteomes" id="UP001152300"/>
    </source>
</evidence>
<gene>
    <name evidence="1" type="ORF">OCU04_008184</name>
</gene>
<dbReference type="EMBL" id="JAPEIS010000009">
    <property type="protein sequence ID" value="KAJ8062937.1"/>
    <property type="molecule type" value="Genomic_DNA"/>
</dbReference>
<comment type="caution">
    <text evidence="1">The sequence shown here is derived from an EMBL/GenBank/DDBJ whole genome shotgun (WGS) entry which is preliminary data.</text>
</comment>
<accession>A0A9X0AHJ8</accession>
<dbReference type="OrthoDB" id="3490928at2759"/>
<organism evidence="1 2">
    <name type="scientific">Sclerotinia nivalis</name>
    <dbReference type="NCBI Taxonomy" id="352851"/>
    <lineage>
        <taxon>Eukaryota</taxon>
        <taxon>Fungi</taxon>
        <taxon>Dikarya</taxon>
        <taxon>Ascomycota</taxon>
        <taxon>Pezizomycotina</taxon>
        <taxon>Leotiomycetes</taxon>
        <taxon>Helotiales</taxon>
        <taxon>Sclerotiniaceae</taxon>
        <taxon>Sclerotinia</taxon>
    </lineage>
</organism>
<sequence>MKSTTNSSLSIPTVDDPNNGQVYCFSDHNDDTYVPFNITGDEEVLGSIFKQGNTLSPGGPPYTYMYTDPKGVYLSRS</sequence>
<keyword evidence="2" id="KW-1185">Reference proteome</keyword>
<reference evidence="1" key="1">
    <citation type="submission" date="2022-11" db="EMBL/GenBank/DDBJ databases">
        <title>Genome Resource of Sclerotinia nivalis Strain SnTB1, a Plant Pathogen Isolated from American Ginseng.</title>
        <authorList>
            <person name="Fan S."/>
        </authorList>
    </citation>
    <scope>NUCLEOTIDE SEQUENCE</scope>
    <source>
        <strain evidence="1">SnTB1</strain>
    </source>
</reference>
<protein>
    <submittedName>
        <fullName evidence="1">Uncharacterized protein</fullName>
    </submittedName>
</protein>
<evidence type="ECO:0000313" key="1">
    <source>
        <dbReference type="EMBL" id="KAJ8062937.1"/>
    </source>
</evidence>